<keyword evidence="2" id="KW-1185">Reference proteome</keyword>
<comment type="caution">
    <text evidence="1">The sequence shown here is derived from an EMBL/GenBank/DDBJ whole genome shotgun (WGS) entry which is preliminary data.</text>
</comment>
<sequence>MRAAIDVPFTDTKAADLAWSITHPLIPPLADRVLSLAGARVELRVLGASHQVLLERGDVRLVETVACLPGLPADLPATATPAVRGVARHDFASSVLHLTPDDFTCAVARIREHLAGRPDALLAVFPGHPLAVTALLALEAGPVVHWCSWHAYPQTGELVRTSSTTVLAPGSEEGR</sequence>
<reference evidence="1" key="1">
    <citation type="submission" date="2023-02" db="EMBL/GenBank/DDBJ databases">
        <title>Nocardiopsis ansamitocini NBRC 112285.</title>
        <authorList>
            <person name="Ichikawa N."/>
            <person name="Sato H."/>
            <person name="Tonouchi N."/>
        </authorList>
    </citation>
    <scope>NUCLEOTIDE SEQUENCE</scope>
    <source>
        <strain evidence="1">NBRC 112285</strain>
    </source>
</reference>
<name>A0A9W6P5N0_9ACTN</name>
<protein>
    <recommendedName>
        <fullName evidence="3">DUF2617 family protein</fullName>
    </recommendedName>
</protein>
<dbReference type="RefSeq" id="WP_285759156.1">
    <property type="nucleotide sequence ID" value="NZ_BSQG01000003.1"/>
</dbReference>
<accession>A0A9W6P5N0</accession>
<dbReference type="AlphaFoldDB" id="A0A9W6P5N0"/>
<organism evidence="1 2">
    <name type="scientific">Nocardiopsis ansamitocini</name>
    <dbReference type="NCBI Taxonomy" id="1670832"/>
    <lineage>
        <taxon>Bacteria</taxon>
        <taxon>Bacillati</taxon>
        <taxon>Actinomycetota</taxon>
        <taxon>Actinomycetes</taxon>
        <taxon>Streptosporangiales</taxon>
        <taxon>Nocardiopsidaceae</taxon>
        <taxon>Nocardiopsis</taxon>
    </lineage>
</organism>
<dbReference type="Pfam" id="PF10936">
    <property type="entry name" value="DUF2617"/>
    <property type="match status" value="1"/>
</dbReference>
<evidence type="ECO:0000313" key="2">
    <source>
        <dbReference type="Proteomes" id="UP001165092"/>
    </source>
</evidence>
<proteinExistence type="predicted"/>
<dbReference type="Proteomes" id="UP001165092">
    <property type="component" value="Unassembled WGS sequence"/>
</dbReference>
<evidence type="ECO:0008006" key="3">
    <source>
        <dbReference type="Google" id="ProtNLM"/>
    </source>
</evidence>
<dbReference type="InterPro" id="IPR024486">
    <property type="entry name" value="DUF2617"/>
</dbReference>
<dbReference type="EMBL" id="BSQG01000003">
    <property type="protein sequence ID" value="GLU47864.1"/>
    <property type="molecule type" value="Genomic_DNA"/>
</dbReference>
<gene>
    <name evidence="1" type="ORF">Nans01_22150</name>
</gene>
<evidence type="ECO:0000313" key="1">
    <source>
        <dbReference type="EMBL" id="GLU47864.1"/>
    </source>
</evidence>